<sequence>MTLSPQRAGATALSPAARRFLAAPHTGVLSTLRPDGSPHLTPVRFTFDAPAGLARVLTVNTTRKVKNVLASPHARVALCQVDGFAWVSLEGTARVLDAPERVAEGVRRYTERYFSGPPHPPGRVVVEIAVDRVLSLNC</sequence>
<name>A0A5P2CBC5_STRVZ</name>
<organism evidence="3 4">
    <name type="scientific">Streptomyces venezuelae</name>
    <dbReference type="NCBI Taxonomy" id="54571"/>
    <lineage>
        <taxon>Bacteria</taxon>
        <taxon>Bacillati</taxon>
        <taxon>Actinomycetota</taxon>
        <taxon>Actinomycetes</taxon>
        <taxon>Kitasatosporales</taxon>
        <taxon>Streptomycetaceae</taxon>
        <taxon>Streptomyces</taxon>
    </lineage>
</organism>
<dbReference type="SUPFAM" id="SSF50475">
    <property type="entry name" value="FMN-binding split barrel"/>
    <property type="match status" value="1"/>
</dbReference>
<dbReference type="GO" id="GO:0070967">
    <property type="term" value="F:coenzyme F420 binding"/>
    <property type="evidence" value="ECO:0007669"/>
    <property type="project" value="TreeGrafter"/>
</dbReference>
<protein>
    <submittedName>
        <fullName evidence="3">Pyridoxamine 5'-phosphate oxidase</fullName>
    </submittedName>
</protein>
<dbReference type="InterPro" id="IPR011576">
    <property type="entry name" value="Pyridox_Oxase_N"/>
</dbReference>
<dbReference type="Proteomes" id="UP000324015">
    <property type="component" value="Chromosome"/>
</dbReference>
<dbReference type="PANTHER" id="PTHR35176:SF6">
    <property type="entry name" value="HEME OXYGENASE HI_0854-RELATED"/>
    <property type="match status" value="1"/>
</dbReference>
<proteinExistence type="predicted"/>
<dbReference type="GO" id="GO:0016627">
    <property type="term" value="F:oxidoreductase activity, acting on the CH-CH group of donors"/>
    <property type="evidence" value="ECO:0007669"/>
    <property type="project" value="TreeGrafter"/>
</dbReference>
<dbReference type="GO" id="GO:0005829">
    <property type="term" value="C:cytosol"/>
    <property type="evidence" value="ECO:0007669"/>
    <property type="project" value="TreeGrafter"/>
</dbReference>
<dbReference type="Gene3D" id="2.30.110.10">
    <property type="entry name" value="Electron Transport, Fmn-binding Protein, Chain A"/>
    <property type="match status" value="1"/>
</dbReference>
<evidence type="ECO:0000313" key="4">
    <source>
        <dbReference type="Proteomes" id="UP000324015"/>
    </source>
</evidence>
<evidence type="ECO:0000313" key="3">
    <source>
        <dbReference type="EMBL" id="QES39607.1"/>
    </source>
</evidence>
<dbReference type="InterPro" id="IPR012349">
    <property type="entry name" value="Split_barrel_FMN-bd"/>
</dbReference>
<evidence type="ECO:0000256" key="1">
    <source>
        <dbReference type="ARBA" id="ARBA00023002"/>
    </source>
</evidence>
<gene>
    <name evidence="3" type="ORF">DEJ49_00220</name>
</gene>
<feature type="domain" description="Pyridoxamine 5'-phosphate oxidase N-terminal" evidence="2">
    <location>
        <begin position="14"/>
        <end position="135"/>
    </location>
</feature>
<dbReference type="AlphaFoldDB" id="A0A5P2CBC5"/>
<reference evidence="3 4" key="1">
    <citation type="submission" date="2018-05" db="EMBL/GenBank/DDBJ databases">
        <title>Streptomyces venezuelae.</title>
        <authorList>
            <person name="Kim W."/>
            <person name="Lee N."/>
            <person name="Cho B.-K."/>
        </authorList>
    </citation>
    <scope>NUCLEOTIDE SEQUENCE [LARGE SCALE GENOMIC DNA]</scope>
    <source>
        <strain evidence="3 4">ATCC 14585</strain>
    </source>
</reference>
<dbReference type="InterPro" id="IPR052019">
    <property type="entry name" value="F420H2_bilvrd_red/Heme_oxyg"/>
</dbReference>
<dbReference type="Pfam" id="PF01243">
    <property type="entry name" value="PNPOx_N"/>
    <property type="match status" value="1"/>
</dbReference>
<dbReference type="EMBL" id="CP029191">
    <property type="protein sequence ID" value="QES39607.1"/>
    <property type="molecule type" value="Genomic_DNA"/>
</dbReference>
<accession>A0A5P2CBC5</accession>
<dbReference type="RefSeq" id="WP_150181783.1">
    <property type="nucleotide sequence ID" value="NZ_CP029191.1"/>
</dbReference>
<dbReference type="InterPro" id="IPR019920">
    <property type="entry name" value="F420-binding_dom_put"/>
</dbReference>
<keyword evidence="1" id="KW-0560">Oxidoreductase</keyword>
<dbReference type="PANTHER" id="PTHR35176">
    <property type="entry name" value="HEME OXYGENASE HI_0854-RELATED"/>
    <property type="match status" value="1"/>
</dbReference>
<dbReference type="NCBIfam" id="TIGR03618">
    <property type="entry name" value="Rv1155_F420"/>
    <property type="match status" value="1"/>
</dbReference>
<evidence type="ECO:0000259" key="2">
    <source>
        <dbReference type="Pfam" id="PF01243"/>
    </source>
</evidence>